<keyword evidence="2" id="KW-0521">NADP</keyword>
<dbReference type="STRING" id="69771.A0A1V6PG49"/>
<keyword evidence="6" id="KW-1185">Reference proteome</keyword>
<evidence type="ECO:0000256" key="1">
    <source>
        <dbReference type="ARBA" id="ARBA00006484"/>
    </source>
</evidence>
<evidence type="ECO:0000256" key="2">
    <source>
        <dbReference type="ARBA" id="ARBA00022857"/>
    </source>
</evidence>
<evidence type="ECO:0000313" key="6">
    <source>
        <dbReference type="Proteomes" id="UP000191522"/>
    </source>
</evidence>
<dbReference type="OrthoDB" id="37659at2759"/>
<sequence>MAPKNIVITGGASGIGLGITRHFITEPDTHITILDVNPMTGAQTLDQLRAEFPSARVSFEQCDVSSWESQAAVFEKIYTQQGRIDVVFANAGITEKGSLLPDKDSSKGPTKPNLATVNVNFIGIIYSVQLAIHYMAKNPSGSSKGLILCTASNAGLYPFPMAPIYSATKHGVIGLVRSLARPLEAESIRINAFAPAVIATNIAPSADLFKSMILTPMSTATKAAAQFVGDETLTGSVAELHGEHVTLAEPPAYVDEDTGKNIETFWSLGADVIEIKSPW</sequence>
<dbReference type="PANTHER" id="PTHR44229:SF4">
    <property type="entry name" value="15-HYDROXYPROSTAGLANDIN DEHYDROGENASE [NAD(+)]"/>
    <property type="match status" value="1"/>
</dbReference>
<comment type="caution">
    <text evidence="5">The sequence shown here is derived from an EMBL/GenBank/DDBJ whole genome shotgun (WGS) entry which is preliminary data.</text>
</comment>
<evidence type="ECO:0008006" key="7">
    <source>
        <dbReference type="Google" id="ProtNLM"/>
    </source>
</evidence>
<dbReference type="InterPro" id="IPR002347">
    <property type="entry name" value="SDR_fam"/>
</dbReference>
<accession>A0A1V6PG49</accession>
<evidence type="ECO:0000313" key="5">
    <source>
        <dbReference type="EMBL" id="OQD75773.1"/>
    </source>
</evidence>
<dbReference type="OMA" id="AGAEHNN"/>
<dbReference type="PANTHER" id="PTHR44229">
    <property type="entry name" value="15-HYDROXYPROSTAGLANDIN DEHYDROGENASE [NAD(+)]"/>
    <property type="match status" value="1"/>
</dbReference>
<protein>
    <recommendedName>
        <fullName evidence="7">Short chain dehydrogenase/reductase</fullName>
    </recommendedName>
</protein>
<dbReference type="SUPFAM" id="SSF51735">
    <property type="entry name" value="NAD(P)-binding Rossmann-fold domains"/>
    <property type="match status" value="1"/>
</dbReference>
<dbReference type="GO" id="GO:0005737">
    <property type="term" value="C:cytoplasm"/>
    <property type="evidence" value="ECO:0007669"/>
    <property type="project" value="TreeGrafter"/>
</dbReference>
<name>A0A1V6PG49_PENDC</name>
<dbReference type="AlphaFoldDB" id="A0A1V6PG49"/>
<gene>
    <name evidence="5" type="ORF">PENDEC_c006G01816</name>
</gene>
<comment type="similarity">
    <text evidence="1 4">Belongs to the short-chain dehydrogenases/reductases (SDR) family.</text>
</comment>
<proteinExistence type="inferred from homology"/>
<dbReference type="PROSITE" id="PS00061">
    <property type="entry name" value="ADH_SHORT"/>
    <property type="match status" value="1"/>
</dbReference>
<reference evidence="6" key="1">
    <citation type="journal article" date="2017" name="Nat. Microbiol.">
        <title>Global analysis of biosynthetic gene clusters reveals vast potential of secondary metabolite production in Penicillium species.</title>
        <authorList>
            <person name="Nielsen J.C."/>
            <person name="Grijseels S."/>
            <person name="Prigent S."/>
            <person name="Ji B."/>
            <person name="Dainat J."/>
            <person name="Nielsen K.F."/>
            <person name="Frisvad J.C."/>
            <person name="Workman M."/>
            <person name="Nielsen J."/>
        </authorList>
    </citation>
    <scope>NUCLEOTIDE SEQUENCE [LARGE SCALE GENOMIC DNA]</scope>
    <source>
        <strain evidence="6">IBT 11843</strain>
    </source>
</reference>
<dbReference type="Pfam" id="PF00106">
    <property type="entry name" value="adh_short"/>
    <property type="match status" value="1"/>
</dbReference>
<dbReference type="PRINTS" id="PR00081">
    <property type="entry name" value="GDHRDH"/>
</dbReference>
<dbReference type="PRINTS" id="PR00080">
    <property type="entry name" value="SDRFAMILY"/>
</dbReference>
<evidence type="ECO:0000256" key="3">
    <source>
        <dbReference type="ARBA" id="ARBA00023002"/>
    </source>
</evidence>
<dbReference type="InterPro" id="IPR036291">
    <property type="entry name" value="NAD(P)-bd_dom_sf"/>
</dbReference>
<dbReference type="Proteomes" id="UP000191522">
    <property type="component" value="Unassembled WGS sequence"/>
</dbReference>
<dbReference type="EMBL" id="MDYL01000006">
    <property type="protein sequence ID" value="OQD75773.1"/>
    <property type="molecule type" value="Genomic_DNA"/>
</dbReference>
<dbReference type="Gene3D" id="3.40.50.720">
    <property type="entry name" value="NAD(P)-binding Rossmann-like Domain"/>
    <property type="match status" value="1"/>
</dbReference>
<evidence type="ECO:0000256" key="4">
    <source>
        <dbReference type="RuleBase" id="RU000363"/>
    </source>
</evidence>
<dbReference type="InterPro" id="IPR020904">
    <property type="entry name" value="Sc_DH/Rdtase_CS"/>
</dbReference>
<dbReference type="GO" id="GO:0016616">
    <property type="term" value="F:oxidoreductase activity, acting on the CH-OH group of donors, NAD or NADP as acceptor"/>
    <property type="evidence" value="ECO:0007669"/>
    <property type="project" value="TreeGrafter"/>
</dbReference>
<organism evidence="5 6">
    <name type="scientific">Penicillium decumbens</name>
    <dbReference type="NCBI Taxonomy" id="69771"/>
    <lineage>
        <taxon>Eukaryota</taxon>
        <taxon>Fungi</taxon>
        <taxon>Dikarya</taxon>
        <taxon>Ascomycota</taxon>
        <taxon>Pezizomycotina</taxon>
        <taxon>Eurotiomycetes</taxon>
        <taxon>Eurotiomycetidae</taxon>
        <taxon>Eurotiales</taxon>
        <taxon>Aspergillaceae</taxon>
        <taxon>Penicillium</taxon>
    </lineage>
</organism>
<keyword evidence="3" id="KW-0560">Oxidoreductase</keyword>